<keyword evidence="5 7" id="KW-0687">Ribonucleoprotein</keyword>
<comment type="caution">
    <text evidence="11">The sequence shown here is derived from an EMBL/GenBank/DDBJ whole genome shotgun (WGS) entry which is preliminary data.</text>
</comment>
<dbReference type="Proteomes" id="UP000033995">
    <property type="component" value="Unassembled WGS sequence"/>
</dbReference>
<dbReference type="InterPro" id="IPR036986">
    <property type="entry name" value="S4_RNA-bd_sf"/>
</dbReference>
<evidence type="ECO:0000259" key="10">
    <source>
        <dbReference type="SMART" id="SM01390"/>
    </source>
</evidence>
<evidence type="ECO:0000256" key="5">
    <source>
        <dbReference type="ARBA" id="ARBA00023274"/>
    </source>
</evidence>
<dbReference type="CDD" id="cd00165">
    <property type="entry name" value="S4"/>
    <property type="match status" value="1"/>
</dbReference>
<dbReference type="PROSITE" id="PS50889">
    <property type="entry name" value="S4"/>
    <property type="match status" value="1"/>
</dbReference>
<dbReference type="GO" id="GO:0003735">
    <property type="term" value="F:structural constituent of ribosome"/>
    <property type="evidence" value="ECO:0007669"/>
    <property type="project" value="InterPro"/>
</dbReference>
<dbReference type="InterPro" id="IPR005709">
    <property type="entry name" value="Ribosomal_uS4_bac-type"/>
</dbReference>
<feature type="domain" description="RNA-binding S4" evidence="9">
    <location>
        <begin position="93"/>
        <end position="157"/>
    </location>
</feature>
<name>A0A0G0CWF4_9BACT</name>
<evidence type="ECO:0000256" key="7">
    <source>
        <dbReference type="HAMAP-Rule" id="MF_01306"/>
    </source>
</evidence>
<comment type="function">
    <text evidence="7">With S5 and S12 plays an important role in translational accuracy.</text>
</comment>
<reference evidence="11 12" key="1">
    <citation type="journal article" date="2015" name="Nature">
        <title>rRNA introns, odd ribosomes, and small enigmatic genomes across a large radiation of phyla.</title>
        <authorList>
            <person name="Brown C.T."/>
            <person name="Hug L.A."/>
            <person name="Thomas B.C."/>
            <person name="Sharon I."/>
            <person name="Castelle C.J."/>
            <person name="Singh A."/>
            <person name="Wilkins M.J."/>
            <person name="Williams K.H."/>
            <person name="Banfield J.F."/>
        </authorList>
    </citation>
    <scope>NUCLEOTIDE SEQUENCE [LARGE SCALE GENOMIC DNA]</scope>
</reference>
<dbReference type="Gene3D" id="1.10.1050.10">
    <property type="entry name" value="Ribosomal Protein S4 Delta 41, Chain A, domain 1"/>
    <property type="match status" value="1"/>
</dbReference>
<accession>A0A0G0CWF4</accession>
<dbReference type="Pfam" id="PF01479">
    <property type="entry name" value="S4"/>
    <property type="match status" value="1"/>
</dbReference>
<feature type="domain" description="Small ribosomal subunit protein uS4 N-terminal" evidence="10">
    <location>
        <begin position="3"/>
        <end position="92"/>
    </location>
</feature>
<evidence type="ECO:0000313" key="12">
    <source>
        <dbReference type="Proteomes" id="UP000033995"/>
    </source>
</evidence>
<dbReference type="PANTHER" id="PTHR11831:SF4">
    <property type="entry name" value="SMALL RIBOSOMAL SUBUNIT PROTEIN US4M"/>
    <property type="match status" value="1"/>
</dbReference>
<dbReference type="PROSITE" id="PS00632">
    <property type="entry name" value="RIBOSOMAL_S4"/>
    <property type="match status" value="1"/>
</dbReference>
<dbReference type="InterPro" id="IPR001912">
    <property type="entry name" value="Ribosomal_uS4_N"/>
</dbReference>
<dbReference type="FunFam" id="3.10.290.10:FF:000001">
    <property type="entry name" value="30S ribosomal protein S4"/>
    <property type="match status" value="1"/>
</dbReference>
<dbReference type="SMART" id="SM00363">
    <property type="entry name" value="S4"/>
    <property type="match status" value="1"/>
</dbReference>
<evidence type="ECO:0000256" key="2">
    <source>
        <dbReference type="ARBA" id="ARBA00022730"/>
    </source>
</evidence>
<proteinExistence type="inferred from homology"/>
<dbReference type="GO" id="GO:0042274">
    <property type="term" value="P:ribosomal small subunit biogenesis"/>
    <property type="evidence" value="ECO:0007669"/>
    <property type="project" value="TreeGrafter"/>
</dbReference>
<gene>
    <name evidence="7" type="primary">rpsD</name>
    <name evidence="11" type="ORF">UR38_C0003G0127</name>
</gene>
<sequence length="200" mass="22698">MAKYNGPKDRLSRREGVDLFNKGAKLTRLNILPGVHGPKGQKRAPSQYGKQLREKQKVKRIYGILEKQFRIYVEKALKSKGNTGEALLVLLEKRLDNVVYKLGFATTRPMARQLVSHRHVLVNGKKVNIPSFQVKAGDVVSLTPAIIEMSLVKKLVSDTEYEAPSWLERKVSLGKVTRDPIRSDIIELVSEQDIVEFYSR</sequence>
<organism evidence="11 12">
    <name type="scientific">Candidatus Woesebacteria bacterium GW2011_GWA2_33_28</name>
    <dbReference type="NCBI Taxonomy" id="1618561"/>
    <lineage>
        <taxon>Bacteria</taxon>
        <taxon>Candidatus Woeseibacteriota</taxon>
    </lineage>
</organism>
<keyword evidence="3 7" id="KW-0694">RNA-binding</keyword>
<dbReference type="GO" id="GO:0015935">
    <property type="term" value="C:small ribosomal subunit"/>
    <property type="evidence" value="ECO:0007669"/>
    <property type="project" value="InterPro"/>
</dbReference>
<comment type="function">
    <text evidence="7">One of the primary rRNA binding proteins, it binds directly to 16S rRNA where it nucleates assembly of the body of the 30S subunit.</text>
</comment>
<dbReference type="NCBIfam" id="TIGR01017">
    <property type="entry name" value="rpsD_bact"/>
    <property type="match status" value="1"/>
</dbReference>
<dbReference type="InterPro" id="IPR018079">
    <property type="entry name" value="Ribosomal_uS4_CS"/>
</dbReference>
<dbReference type="Pfam" id="PF00163">
    <property type="entry name" value="Ribosomal_S4"/>
    <property type="match status" value="1"/>
</dbReference>
<dbReference type="EMBL" id="LBOZ01000003">
    <property type="protein sequence ID" value="KKP47722.1"/>
    <property type="molecule type" value="Genomic_DNA"/>
</dbReference>
<evidence type="ECO:0000256" key="6">
    <source>
        <dbReference type="ARBA" id="ARBA00035254"/>
    </source>
</evidence>
<dbReference type="AlphaFoldDB" id="A0A0G0CWF4"/>
<dbReference type="PATRIC" id="fig|1618561.3.peg.515"/>
<dbReference type="SMART" id="SM01390">
    <property type="entry name" value="Ribosomal_S4"/>
    <property type="match status" value="1"/>
</dbReference>
<evidence type="ECO:0000256" key="3">
    <source>
        <dbReference type="ARBA" id="ARBA00022884"/>
    </source>
</evidence>
<dbReference type="InterPro" id="IPR022801">
    <property type="entry name" value="Ribosomal_uS4"/>
</dbReference>
<protein>
    <recommendedName>
        <fullName evidence="6 7">Small ribosomal subunit protein uS4</fullName>
    </recommendedName>
</protein>
<evidence type="ECO:0000256" key="8">
    <source>
        <dbReference type="RuleBase" id="RU003699"/>
    </source>
</evidence>
<keyword evidence="4 7" id="KW-0689">Ribosomal protein</keyword>
<dbReference type="HAMAP" id="MF_01306_B">
    <property type="entry name" value="Ribosomal_uS4_B"/>
    <property type="match status" value="1"/>
</dbReference>
<keyword evidence="2 7" id="KW-0699">rRNA-binding</keyword>
<dbReference type="GO" id="GO:0006412">
    <property type="term" value="P:translation"/>
    <property type="evidence" value="ECO:0007669"/>
    <property type="project" value="UniProtKB-UniRule"/>
</dbReference>
<dbReference type="GO" id="GO:0019843">
    <property type="term" value="F:rRNA binding"/>
    <property type="evidence" value="ECO:0007669"/>
    <property type="project" value="UniProtKB-UniRule"/>
</dbReference>
<dbReference type="SUPFAM" id="SSF55174">
    <property type="entry name" value="Alpha-L RNA-binding motif"/>
    <property type="match status" value="1"/>
</dbReference>
<evidence type="ECO:0000256" key="1">
    <source>
        <dbReference type="ARBA" id="ARBA00007465"/>
    </source>
</evidence>
<dbReference type="Gene3D" id="3.10.290.10">
    <property type="entry name" value="RNA-binding S4 domain"/>
    <property type="match status" value="1"/>
</dbReference>
<comment type="similarity">
    <text evidence="1 7 8">Belongs to the universal ribosomal protein uS4 family.</text>
</comment>
<dbReference type="NCBIfam" id="NF003717">
    <property type="entry name" value="PRK05327.1"/>
    <property type="match status" value="1"/>
</dbReference>
<evidence type="ECO:0000256" key="4">
    <source>
        <dbReference type="ARBA" id="ARBA00022980"/>
    </source>
</evidence>
<comment type="subunit">
    <text evidence="7">Part of the 30S ribosomal subunit. Contacts protein S5. The interaction surface between S4 and S5 is involved in control of translational fidelity.</text>
</comment>
<dbReference type="PANTHER" id="PTHR11831">
    <property type="entry name" value="30S 40S RIBOSOMAL PROTEIN"/>
    <property type="match status" value="1"/>
</dbReference>
<evidence type="ECO:0000313" key="11">
    <source>
        <dbReference type="EMBL" id="KKP47722.1"/>
    </source>
</evidence>
<dbReference type="InterPro" id="IPR002942">
    <property type="entry name" value="S4_RNA-bd"/>
</dbReference>
<evidence type="ECO:0000259" key="9">
    <source>
        <dbReference type="SMART" id="SM00363"/>
    </source>
</evidence>